<reference evidence="4" key="1">
    <citation type="submission" date="2025-08" db="UniProtKB">
        <authorList>
            <consortium name="RefSeq"/>
        </authorList>
    </citation>
    <scope>IDENTIFICATION</scope>
</reference>
<dbReference type="Gene3D" id="1.10.950.10">
    <property type="entry name" value="Villin headpiece domain"/>
    <property type="match status" value="1"/>
</dbReference>
<evidence type="ECO:0000256" key="1">
    <source>
        <dbReference type="SAM" id="MobiDB-lite"/>
    </source>
</evidence>
<dbReference type="SMART" id="SM00153">
    <property type="entry name" value="VHP"/>
    <property type="match status" value="1"/>
</dbReference>
<dbReference type="GeneID" id="106814894"/>
<dbReference type="RefSeq" id="XP_014674756.1">
    <property type="nucleotide sequence ID" value="XM_014819270.1"/>
</dbReference>
<feature type="compositionally biased region" description="Acidic residues" evidence="1">
    <location>
        <begin position="155"/>
        <end position="170"/>
    </location>
</feature>
<evidence type="ECO:0000313" key="4">
    <source>
        <dbReference type="RefSeq" id="XP_014674756.1"/>
    </source>
</evidence>
<organism evidence="3 4">
    <name type="scientific">Priapulus caudatus</name>
    <name type="common">Priapulid worm</name>
    <dbReference type="NCBI Taxonomy" id="37621"/>
    <lineage>
        <taxon>Eukaryota</taxon>
        <taxon>Metazoa</taxon>
        <taxon>Ecdysozoa</taxon>
        <taxon>Scalidophora</taxon>
        <taxon>Priapulida</taxon>
        <taxon>Priapulimorpha</taxon>
        <taxon>Priapulimorphida</taxon>
        <taxon>Priapulidae</taxon>
        <taxon>Priapulus</taxon>
    </lineage>
</organism>
<proteinExistence type="predicted"/>
<evidence type="ECO:0000259" key="2">
    <source>
        <dbReference type="PROSITE" id="PS51089"/>
    </source>
</evidence>
<name>A0ABM1ERD5_PRICU</name>
<dbReference type="InterPro" id="IPR029006">
    <property type="entry name" value="ADF-H/Gelsolin-like_dom_sf"/>
</dbReference>
<feature type="domain" description="HP" evidence="2">
    <location>
        <begin position="374"/>
        <end position="437"/>
    </location>
</feature>
<dbReference type="InterPro" id="IPR003128">
    <property type="entry name" value="Villin_headpiece"/>
</dbReference>
<dbReference type="SUPFAM" id="SSF47050">
    <property type="entry name" value="VHP, Villin headpiece domain"/>
    <property type="match status" value="1"/>
</dbReference>
<dbReference type="PROSITE" id="PS51089">
    <property type="entry name" value="HP"/>
    <property type="match status" value="1"/>
</dbReference>
<accession>A0ABM1ERD5</accession>
<feature type="compositionally biased region" description="Acidic residues" evidence="1">
    <location>
        <begin position="177"/>
        <end position="188"/>
    </location>
</feature>
<evidence type="ECO:0000313" key="3">
    <source>
        <dbReference type="Proteomes" id="UP000695022"/>
    </source>
</evidence>
<protein>
    <submittedName>
        <fullName evidence="4">Supervillin-like</fullName>
    </submittedName>
</protein>
<dbReference type="Proteomes" id="UP000695022">
    <property type="component" value="Unplaced"/>
</dbReference>
<gene>
    <name evidence="4" type="primary">LOC106814894</name>
</gene>
<dbReference type="Gene3D" id="3.40.20.10">
    <property type="entry name" value="Severin"/>
    <property type="match status" value="3"/>
</dbReference>
<sequence length="437" mass="50259">MTIELDEEMEAQVRVDEGKEQACFLNLFRGAMIIHAGKREDELACTQGALLLYIVRGEKESEAYLTEVVTSVASLRSRGSFILVHRQRGAVWIWHGAKAKPYTRKAATVAVKQLTTTIPPEIGFRPGVELTVTVMEEGRDDKPFLTALGATTNLSDDDDEEEEEEEEEEKEEVKAELDDEEESGDEEDKSEKDKPIASPRHQYHSLRRDDRPYDFSVRLFEMSSVAGVFEAKEMLCPSRVLKCPCPFPFLQSDLYREDASQPGLFLVDAGYVVYLWQGWWPWELDDSQNITTGSGQQRFAVDRRCAMQTTLHYCLEKLDAKELPPAYLVFAGYEPLEFTNLFPFWVHNDEVRESNTEAYGDWGDNIAVEDVLLSITSMVYTLEELRQRPLPHHVDPLKLESYLCDDDFEEVFKMTKEDFDQLPFWKQRKLKLPTGLH</sequence>
<keyword evidence="3" id="KW-1185">Reference proteome</keyword>
<feature type="region of interest" description="Disordered" evidence="1">
    <location>
        <begin position="141"/>
        <end position="203"/>
    </location>
</feature>
<dbReference type="PANTHER" id="PTHR11977">
    <property type="entry name" value="VILLIN"/>
    <property type="match status" value="1"/>
</dbReference>
<dbReference type="InterPro" id="IPR036886">
    <property type="entry name" value="Villin_headpiece_dom_sf"/>
</dbReference>
<dbReference type="Pfam" id="PF02209">
    <property type="entry name" value="VHP"/>
    <property type="match status" value="1"/>
</dbReference>
<dbReference type="SUPFAM" id="SSF55753">
    <property type="entry name" value="Actin depolymerizing proteins"/>
    <property type="match status" value="3"/>
</dbReference>
<dbReference type="PANTHER" id="PTHR11977:SF45">
    <property type="entry name" value="SUPERVILLIN"/>
    <property type="match status" value="1"/>
</dbReference>
<dbReference type="InterPro" id="IPR007122">
    <property type="entry name" value="Villin/Gelsolin"/>
</dbReference>